<organism evidence="2 3">
    <name type="scientific">Tetrapyrgos nigripes</name>
    <dbReference type="NCBI Taxonomy" id="182062"/>
    <lineage>
        <taxon>Eukaryota</taxon>
        <taxon>Fungi</taxon>
        <taxon>Dikarya</taxon>
        <taxon>Basidiomycota</taxon>
        <taxon>Agaricomycotina</taxon>
        <taxon>Agaricomycetes</taxon>
        <taxon>Agaricomycetidae</taxon>
        <taxon>Agaricales</taxon>
        <taxon>Marasmiineae</taxon>
        <taxon>Marasmiaceae</taxon>
        <taxon>Tetrapyrgos</taxon>
    </lineage>
</organism>
<sequence length="197" mass="21534">MPCRTVMDAICYPCTFLVCLALFDTSSVLVLSASKVSCRPTNPNQISYIVGSAIIIRGVCSLAALPAPDPNRDLTVLPYAPLDVASGCAAALTGCLEWKKSDWLFLRATQHYYRLWRYGDLRYPHHPQAVLLSHSCTYSLVAGGTGCPRASYTLDYTMPSSYSTDGGGEASNLTLGCWGSLRDERVYGLKELDFDQN</sequence>
<dbReference type="AlphaFoldDB" id="A0A8H5LIC9"/>
<keyword evidence="3" id="KW-1185">Reference proteome</keyword>
<evidence type="ECO:0000313" key="3">
    <source>
        <dbReference type="Proteomes" id="UP000559256"/>
    </source>
</evidence>
<reference evidence="2 3" key="1">
    <citation type="journal article" date="2020" name="ISME J.">
        <title>Uncovering the hidden diversity of litter-decomposition mechanisms in mushroom-forming fungi.</title>
        <authorList>
            <person name="Floudas D."/>
            <person name="Bentzer J."/>
            <person name="Ahren D."/>
            <person name="Johansson T."/>
            <person name="Persson P."/>
            <person name="Tunlid A."/>
        </authorList>
    </citation>
    <scope>NUCLEOTIDE SEQUENCE [LARGE SCALE GENOMIC DNA]</scope>
    <source>
        <strain evidence="2 3">CBS 291.85</strain>
    </source>
</reference>
<name>A0A8H5LIC9_9AGAR</name>
<dbReference type="Proteomes" id="UP000559256">
    <property type="component" value="Unassembled WGS sequence"/>
</dbReference>
<keyword evidence="1" id="KW-0732">Signal</keyword>
<feature type="chain" id="PRO_5034014207" evidence="1">
    <location>
        <begin position="39"/>
        <end position="197"/>
    </location>
</feature>
<comment type="caution">
    <text evidence="2">The sequence shown here is derived from an EMBL/GenBank/DDBJ whole genome shotgun (WGS) entry which is preliminary data.</text>
</comment>
<proteinExistence type="predicted"/>
<gene>
    <name evidence="2" type="ORF">D9758_007691</name>
</gene>
<feature type="signal peptide" evidence="1">
    <location>
        <begin position="1"/>
        <end position="38"/>
    </location>
</feature>
<evidence type="ECO:0000256" key="1">
    <source>
        <dbReference type="SAM" id="SignalP"/>
    </source>
</evidence>
<accession>A0A8H5LIC9</accession>
<dbReference type="EMBL" id="JAACJM010000049">
    <property type="protein sequence ID" value="KAF5358610.1"/>
    <property type="molecule type" value="Genomic_DNA"/>
</dbReference>
<evidence type="ECO:0000313" key="2">
    <source>
        <dbReference type="EMBL" id="KAF5358610.1"/>
    </source>
</evidence>
<protein>
    <submittedName>
        <fullName evidence="2">Uncharacterized protein</fullName>
    </submittedName>
</protein>